<dbReference type="AlphaFoldDB" id="A0A4Y7SNB3"/>
<dbReference type="Proteomes" id="UP000298030">
    <property type="component" value="Unassembled WGS sequence"/>
</dbReference>
<organism evidence="1 2">
    <name type="scientific">Coprinellus micaceus</name>
    <name type="common">Glistening ink-cap mushroom</name>
    <name type="synonym">Coprinus micaceus</name>
    <dbReference type="NCBI Taxonomy" id="71717"/>
    <lineage>
        <taxon>Eukaryota</taxon>
        <taxon>Fungi</taxon>
        <taxon>Dikarya</taxon>
        <taxon>Basidiomycota</taxon>
        <taxon>Agaricomycotina</taxon>
        <taxon>Agaricomycetes</taxon>
        <taxon>Agaricomycetidae</taxon>
        <taxon>Agaricales</taxon>
        <taxon>Agaricineae</taxon>
        <taxon>Psathyrellaceae</taxon>
        <taxon>Coprinellus</taxon>
    </lineage>
</organism>
<evidence type="ECO:0000313" key="1">
    <source>
        <dbReference type="EMBL" id="TEB23346.1"/>
    </source>
</evidence>
<proteinExistence type="predicted"/>
<keyword evidence="2" id="KW-1185">Reference proteome</keyword>
<comment type="caution">
    <text evidence="1">The sequence shown here is derived from an EMBL/GenBank/DDBJ whole genome shotgun (WGS) entry which is preliminary data.</text>
</comment>
<protein>
    <submittedName>
        <fullName evidence="1">Uncharacterized protein</fullName>
    </submittedName>
</protein>
<gene>
    <name evidence="1" type="ORF">FA13DRAFT_1715427</name>
</gene>
<reference evidence="1 2" key="1">
    <citation type="journal article" date="2019" name="Nat. Ecol. Evol.">
        <title>Megaphylogeny resolves global patterns of mushroom evolution.</title>
        <authorList>
            <person name="Varga T."/>
            <person name="Krizsan K."/>
            <person name="Foldi C."/>
            <person name="Dima B."/>
            <person name="Sanchez-Garcia M."/>
            <person name="Sanchez-Ramirez S."/>
            <person name="Szollosi G.J."/>
            <person name="Szarkandi J.G."/>
            <person name="Papp V."/>
            <person name="Albert L."/>
            <person name="Andreopoulos W."/>
            <person name="Angelini C."/>
            <person name="Antonin V."/>
            <person name="Barry K.W."/>
            <person name="Bougher N.L."/>
            <person name="Buchanan P."/>
            <person name="Buyck B."/>
            <person name="Bense V."/>
            <person name="Catcheside P."/>
            <person name="Chovatia M."/>
            <person name="Cooper J."/>
            <person name="Damon W."/>
            <person name="Desjardin D."/>
            <person name="Finy P."/>
            <person name="Geml J."/>
            <person name="Haridas S."/>
            <person name="Hughes K."/>
            <person name="Justo A."/>
            <person name="Karasinski D."/>
            <person name="Kautmanova I."/>
            <person name="Kiss B."/>
            <person name="Kocsube S."/>
            <person name="Kotiranta H."/>
            <person name="LaButti K.M."/>
            <person name="Lechner B.E."/>
            <person name="Liimatainen K."/>
            <person name="Lipzen A."/>
            <person name="Lukacs Z."/>
            <person name="Mihaltcheva S."/>
            <person name="Morgado L.N."/>
            <person name="Niskanen T."/>
            <person name="Noordeloos M.E."/>
            <person name="Ohm R.A."/>
            <person name="Ortiz-Santana B."/>
            <person name="Ovrebo C."/>
            <person name="Racz N."/>
            <person name="Riley R."/>
            <person name="Savchenko A."/>
            <person name="Shiryaev A."/>
            <person name="Soop K."/>
            <person name="Spirin V."/>
            <person name="Szebenyi C."/>
            <person name="Tomsovsky M."/>
            <person name="Tulloss R.E."/>
            <person name="Uehling J."/>
            <person name="Grigoriev I.V."/>
            <person name="Vagvolgyi C."/>
            <person name="Papp T."/>
            <person name="Martin F.M."/>
            <person name="Miettinen O."/>
            <person name="Hibbett D.S."/>
            <person name="Nagy L.G."/>
        </authorList>
    </citation>
    <scope>NUCLEOTIDE SEQUENCE [LARGE SCALE GENOMIC DNA]</scope>
    <source>
        <strain evidence="1 2">FP101781</strain>
    </source>
</reference>
<name>A0A4Y7SNB3_COPMI</name>
<sequence length="179" mass="20619">MIRHRQRPKEARRQREYSVFVAVWLCSWCEGIDNEDGGMKYGWLCVRSYGEVGGQVYHGFLVVREGGVMECKYDPLIPPPPNIESLGVVPAPHPSSVRFRVIIVPGSAYEERCRPESIQAVRLIRETLRERSVIENAISSNLEKVAESKPGQTTRLKAKRWVHVVERFYDPSERIHYPL</sequence>
<accession>A0A4Y7SNB3</accession>
<dbReference type="EMBL" id="QPFP01000079">
    <property type="protein sequence ID" value="TEB23346.1"/>
    <property type="molecule type" value="Genomic_DNA"/>
</dbReference>
<evidence type="ECO:0000313" key="2">
    <source>
        <dbReference type="Proteomes" id="UP000298030"/>
    </source>
</evidence>